<evidence type="ECO:0000259" key="17">
    <source>
        <dbReference type="Pfam" id="PF02769"/>
    </source>
</evidence>
<dbReference type="GO" id="GO:0004641">
    <property type="term" value="F:phosphoribosylformylglycinamidine cyclo-ligase activity"/>
    <property type="evidence" value="ECO:0007669"/>
    <property type="project" value="UniProtKB-UniRule"/>
</dbReference>
<dbReference type="Pfam" id="PF00586">
    <property type="entry name" value="AIRS"/>
    <property type="match status" value="1"/>
</dbReference>
<evidence type="ECO:0000313" key="19">
    <source>
        <dbReference type="Proteomes" id="UP000262607"/>
    </source>
</evidence>
<reference evidence="18 19" key="1">
    <citation type="submission" date="2014-06" db="EMBL/GenBank/DDBJ databases">
        <title>Genome sequence of the intracellular symbiont Blattabacterium cuenoti, strain CPU2 from the wood feeding cockroach Cryptocercus punctulatus.</title>
        <authorList>
            <person name="Kinjo Y."/>
            <person name="Ohkuma M."/>
            <person name="Tokuda G."/>
        </authorList>
    </citation>
    <scope>NUCLEOTIDE SEQUENCE [LARGE SCALE GENOMIC DNA]</scope>
    <source>
        <strain evidence="18 19">CPU2</strain>
    </source>
</reference>
<dbReference type="EC" id="6.3.3.1" evidence="4 15"/>
<dbReference type="EMBL" id="AP014610">
    <property type="protein sequence ID" value="BBA17661.1"/>
    <property type="molecule type" value="Genomic_DNA"/>
</dbReference>
<dbReference type="HAMAP" id="MF_00741">
    <property type="entry name" value="AIRS"/>
    <property type="match status" value="1"/>
</dbReference>
<dbReference type="InterPro" id="IPR036921">
    <property type="entry name" value="PurM-like_N_sf"/>
</dbReference>
<evidence type="ECO:0000256" key="8">
    <source>
        <dbReference type="ARBA" id="ARBA00022741"/>
    </source>
</evidence>
<dbReference type="PANTHER" id="PTHR10520:SF12">
    <property type="entry name" value="TRIFUNCTIONAL PURINE BIOSYNTHETIC PROTEIN ADENOSINE-3"/>
    <property type="match status" value="1"/>
</dbReference>
<evidence type="ECO:0000256" key="6">
    <source>
        <dbReference type="ARBA" id="ARBA00022490"/>
    </source>
</evidence>
<dbReference type="Gene3D" id="3.90.650.10">
    <property type="entry name" value="PurM-like C-terminal domain"/>
    <property type="match status" value="1"/>
</dbReference>
<evidence type="ECO:0000256" key="13">
    <source>
        <dbReference type="ARBA" id="ARBA00033093"/>
    </source>
</evidence>
<comment type="pathway">
    <text evidence="2 15">Purine metabolism; IMP biosynthesis via de novo pathway; 5-amino-1-(5-phospho-D-ribosyl)imidazole from N(2)-formyl-N(1)-(5-phospho-D-ribosyl)glycinamide: step 2/2.</text>
</comment>
<dbReference type="Gene3D" id="3.30.1330.10">
    <property type="entry name" value="PurM-like, N-terminal domain"/>
    <property type="match status" value="1"/>
</dbReference>
<evidence type="ECO:0000256" key="10">
    <source>
        <dbReference type="ARBA" id="ARBA00022840"/>
    </source>
</evidence>
<evidence type="ECO:0000256" key="11">
    <source>
        <dbReference type="ARBA" id="ARBA00031908"/>
    </source>
</evidence>
<proteinExistence type="inferred from homology"/>
<organism evidence="18 19">
    <name type="scientific">Blattabacterium punctulatus CPU2</name>
    <dbReference type="NCBI Taxonomy" id="1457032"/>
    <lineage>
        <taxon>Bacteria</taxon>
        <taxon>Pseudomonadati</taxon>
        <taxon>Bacteroidota</taxon>
        <taxon>Flavobacteriia</taxon>
        <taxon>Flavobacteriales</taxon>
        <taxon>Blattabacteriaceae</taxon>
        <taxon>Blattabacterium</taxon>
    </lineage>
</organism>
<evidence type="ECO:0000313" key="18">
    <source>
        <dbReference type="EMBL" id="BBA17661.1"/>
    </source>
</evidence>
<dbReference type="GO" id="GO:0005829">
    <property type="term" value="C:cytosol"/>
    <property type="evidence" value="ECO:0007669"/>
    <property type="project" value="TreeGrafter"/>
</dbReference>
<evidence type="ECO:0000259" key="16">
    <source>
        <dbReference type="Pfam" id="PF00586"/>
    </source>
</evidence>
<dbReference type="SUPFAM" id="SSF56042">
    <property type="entry name" value="PurM C-terminal domain-like"/>
    <property type="match status" value="1"/>
</dbReference>
<dbReference type="InterPro" id="IPR004733">
    <property type="entry name" value="PurM_cligase"/>
</dbReference>
<dbReference type="GO" id="GO:0005524">
    <property type="term" value="F:ATP binding"/>
    <property type="evidence" value="ECO:0007669"/>
    <property type="project" value="UniProtKB-KW"/>
</dbReference>
<dbReference type="GO" id="GO:0046084">
    <property type="term" value="P:adenine biosynthetic process"/>
    <property type="evidence" value="ECO:0007669"/>
    <property type="project" value="TreeGrafter"/>
</dbReference>
<keyword evidence="7 15" id="KW-0436">Ligase</keyword>
<comment type="catalytic activity">
    <reaction evidence="14 15">
        <text>2-formamido-N(1)-(5-O-phospho-beta-D-ribosyl)acetamidine + ATP = 5-amino-1-(5-phospho-beta-D-ribosyl)imidazole + ADP + phosphate + H(+)</text>
        <dbReference type="Rhea" id="RHEA:23032"/>
        <dbReference type="ChEBI" id="CHEBI:15378"/>
        <dbReference type="ChEBI" id="CHEBI:30616"/>
        <dbReference type="ChEBI" id="CHEBI:43474"/>
        <dbReference type="ChEBI" id="CHEBI:137981"/>
        <dbReference type="ChEBI" id="CHEBI:147287"/>
        <dbReference type="ChEBI" id="CHEBI:456216"/>
        <dbReference type="EC" id="6.3.3.1"/>
    </reaction>
</comment>
<dbReference type="NCBIfam" id="TIGR00878">
    <property type="entry name" value="purM"/>
    <property type="match status" value="1"/>
</dbReference>
<dbReference type="GeneID" id="66556920"/>
<evidence type="ECO:0000256" key="2">
    <source>
        <dbReference type="ARBA" id="ARBA00004686"/>
    </source>
</evidence>
<evidence type="ECO:0000256" key="12">
    <source>
        <dbReference type="ARBA" id="ARBA00032931"/>
    </source>
</evidence>
<dbReference type="GO" id="GO:0006189">
    <property type="term" value="P:'de novo' IMP biosynthetic process"/>
    <property type="evidence" value="ECO:0007669"/>
    <property type="project" value="UniProtKB-UniRule"/>
</dbReference>
<comment type="similarity">
    <text evidence="3 15">Belongs to the AIR synthase family.</text>
</comment>
<name>A0AAD1CL99_9FLAO</name>
<evidence type="ECO:0000256" key="15">
    <source>
        <dbReference type="HAMAP-Rule" id="MF_00741"/>
    </source>
</evidence>
<accession>A0AAD1CL99</accession>
<keyword evidence="9 15" id="KW-0658">Purine biosynthesis</keyword>
<keyword evidence="10 15" id="KW-0067">ATP-binding</keyword>
<feature type="domain" description="PurM-like C-terminal" evidence="17">
    <location>
        <begin position="163"/>
        <end position="321"/>
    </location>
</feature>
<dbReference type="Pfam" id="PF02769">
    <property type="entry name" value="AIRS_C"/>
    <property type="match status" value="1"/>
</dbReference>
<evidence type="ECO:0000256" key="4">
    <source>
        <dbReference type="ARBA" id="ARBA00013047"/>
    </source>
</evidence>
<evidence type="ECO:0000256" key="14">
    <source>
        <dbReference type="ARBA" id="ARBA00049057"/>
    </source>
</evidence>
<dbReference type="FunFam" id="3.90.650.10:FF:000011">
    <property type="entry name" value="Phosphoribosylformylglycinamidine cyclo-ligase"/>
    <property type="match status" value="1"/>
</dbReference>
<dbReference type="InterPro" id="IPR010918">
    <property type="entry name" value="PurM-like_C_dom"/>
</dbReference>
<protein>
    <recommendedName>
        <fullName evidence="5 15">Phosphoribosylformylglycinamidine cyclo-ligase</fullName>
        <ecNumber evidence="4 15">6.3.3.1</ecNumber>
    </recommendedName>
    <alternativeName>
        <fullName evidence="12 15">AIR synthase</fullName>
    </alternativeName>
    <alternativeName>
        <fullName evidence="13 15">AIRS</fullName>
    </alternativeName>
    <alternativeName>
        <fullName evidence="11 15">Phosphoribosyl-aminoimidazole synthetase</fullName>
    </alternativeName>
</protein>
<dbReference type="SUPFAM" id="SSF55326">
    <property type="entry name" value="PurM N-terminal domain-like"/>
    <property type="match status" value="1"/>
</dbReference>
<dbReference type="Proteomes" id="UP000262607">
    <property type="component" value="Chromosome"/>
</dbReference>
<dbReference type="RefSeq" id="WP_110548977.1">
    <property type="nucleotide sequence ID" value="NZ_AP014610.1"/>
</dbReference>
<evidence type="ECO:0000256" key="9">
    <source>
        <dbReference type="ARBA" id="ARBA00022755"/>
    </source>
</evidence>
<keyword evidence="6 15" id="KW-0963">Cytoplasm</keyword>
<dbReference type="CDD" id="cd02196">
    <property type="entry name" value="PurM"/>
    <property type="match status" value="1"/>
</dbReference>
<evidence type="ECO:0000256" key="1">
    <source>
        <dbReference type="ARBA" id="ARBA00004496"/>
    </source>
</evidence>
<dbReference type="InterPro" id="IPR016188">
    <property type="entry name" value="PurM-like_N"/>
</dbReference>
<comment type="subcellular location">
    <subcellularLocation>
        <location evidence="1 15">Cytoplasm</location>
    </subcellularLocation>
</comment>
<dbReference type="AlphaFoldDB" id="A0AAD1CL99"/>
<feature type="domain" description="PurM-like N-terminal" evidence="16">
    <location>
        <begin position="45"/>
        <end position="150"/>
    </location>
</feature>
<evidence type="ECO:0000256" key="7">
    <source>
        <dbReference type="ARBA" id="ARBA00022598"/>
    </source>
</evidence>
<sequence>MKESNRTIYKISPILEKTYNNKVIGSLDNFAALYKMPYSEYKEPVLVSGVDGVGTKLLLAINYQKYDVIGEDCFAMCANDILCHGAKPLFFLDYLACGKIDSNIAEKIIQGIATSCKKTNTCLIGGEIAEIPSIYKKKDYDIAGFCVGIVEKKKVIDGKKTIKEGDILIGIPSSGVHSNGFSLIRNIFYTEDLLMKKFQKKPFYETLLIPTRIYYSTIHILLKEFLIHGLVHVTGGGIYDNLFRVLPENLLAIVEKKKIPILPIFNHIQEKGFLSDQKMWNTFNMGVGMIIIVSIKDQGPIFDRLRFLGENPFVFGNIVKGDKKVFLK</sequence>
<dbReference type="PANTHER" id="PTHR10520">
    <property type="entry name" value="TRIFUNCTIONAL PURINE BIOSYNTHETIC PROTEIN ADENOSINE-3-RELATED"/>
    <property type="match status" value="1"/>
</dbReference>
<evidence type="ECO:0000256" key="3">
    <source>
        <dbReference type="ARBA" id="ARBA00010280"/>
    </source>
</evidence>
<gene>
    <name evidence="15 18" type="primary">purM</name>
    <name evidence="18" type="ORF">CPU2_151</name>
</gene>
<evidence type="ECO:0000256" key="5">
    <source>
        <dbReference type="ARBA" id="ARBA00020367"/>
    </source>
</evidence>
<dbReference type="InterPro" id="IPR036676">
    <property type="entry name" value="PurM-like_C_sf"/>
</dbReference>
<keyword evidence="8 15" id="KW-0547">Nucleotide-binding</keyword>
<dbReference type="GO" id="GO:0004637">
    <property type="term" value="F:phosphoribosylamine-glycine ligase activity"/>
    <property type="evidence" value="ECO:0007669"/>
    <property type="project" value="TreeGrafter"/>
</dbReference>